<keyword evidence="2 8" id="KW-0812">Transmembrane</keyword>
<comment type="subcellular location">
    <subcellularLocation>
        <location evidence="1">Membrane</location>
        <topology evidence="1">Multi-pass membrane protein</topology>
    </subcellularLocation>
</comment>
<dbReference type="Pfam" id="PF08592">
    <property type="entry name" value="Anthrone_oxy"/>
    <property type="match status" value="1"/>
</dbReference>
<keyword evidence="5" id="KW-0503">Monooxygenase</keyword>
<name>A0A9P4JBS6_9PLEO</name>
<feature type="transmembrane region" description="Helical" evidence="8">
    <location>
        <begin position="60"/>
        <end position="79"/>
    </location>
</feature>
<keyword evidence="3 8" id="KW-1133">Transmembrane helix</keyword>
<keyword evidence="10" id="KW-1185">Reference proteome</keyword>
<evidence type="ECO:0000313" key="9">
    <source>
        <dbReference type="EMBL" id="KAF2196413.1"/>
    </source>
</evidence>
<dbReference type="PANTHER" id="PTHR35042">
    <property type="entry name" value="ANTHRONE OXYGENASE ENCC"/>
    <property type="match status" value="1"/>
</dbReference>
<evidence type="ECO:0000256" key="6">
    <source>
        <dbReference type="ARBA" id="ARBA00023136"/>
    </source>
</evidence>
<gene>
    <name evidence="9" type="ORF">GQ43DRAFT_426662</name>
</gene>
<keyword evidence="6 8" id="KW-0472">Membrane</keyword>
<evidence type="ECO:0000256" key="4">
    <source>
        <dbReference type="ARBA" id="ARBA00023002"/>
    </source>
</evidence>
<keyword evidence="4" id="KW-0560">Oxidoreductase</keyword>
<accession>A0A9P4JBS6</accession>
<dbReference type="Proteomes" id="UP000799536">
    <property type="component" value="Unassembled WGS sequence"/>
</dbReference>
<sequence>MSGKLSSPQKPAEGPVLALLAGCFLSGAMTGLSLIAVPVLLDTNTSATHLATQWARMYHYGHTTMPAMAIATMLLYGYAARSAKKAGNVKWRRFLTAGATTLVMIPFTWFVMAPTNNKLSGMAVQGGRLDVVRGLVEGWKWLHYARSVFPLAGALVGLTAVA</sequence>
<dbReference type="GO" id="GO:0016020">
    <property type="term" value="C:membrane"/>
    <property type="evidence" value="ECO:0007669"/>
    <property type="project" value="UniProtKB-SubCell"/>
</dbReference>
<evidence type="ECO:0000256" key="2">
    <source>
        <dbReference type="ARBA" id="ARBA00022692"/>
    </source>
</evidence>
<dbReference type="AlphaFoldDB" id="A0A9P4JBS6"/>
<evidence type="ECO:0000256" key="3">
    <source>
        <dbReference type="ARBA" id="ARBA00022989"/>
    </source>
</evidence>
<evidence type="ECO:0000256" key="7">
    <source>
        <dbReference type="ARBA" id="ARBA00034313"/>
    </source>
</evidence>
<reference evidence="9" key="1">
    <citation type="journal article" date="2020" name="Stud. Mycol.">
        <title>101 Dothideomycetes genomes: a test case for predicting lifestyles and emergence of pathogens.</title>
        <authorList>
            <person name="Haridas S."/>
            <person name="Albert R."/>
            <person name="Binder M."/>
            <person name="Bloem J."/>
            <person name="Labutti K."/>
            <person name="Salamov A."/>
            <person name="Andreopoulos B."/>
            <person name="Baker S."/>
            <person name="Barry K."/>
            <person name="Bills G."/>
            <person name="Bluhm B."/>
            <person name="Cannon C."/>
            <person name="Castanera R."/>
            <person name="Culley D."/>
            <person name="Daum C."/>
            <person name="Ezra D."/>
            <person name="Gonzalez J."/>
            <person name="Henrissat B."/>
            <person name="Kuo A."/>
            <person name="Liang C."/>
            <person name="Lipzen A."/>
            <person name="Lutzoni F."/>
            <person name="Magnuson J."/>
            <person name="Mondo S."/>
            <person name="Nolan M."/>
            <person name="Ohm R."/>
            <person name="Pangilinan J."/>
            <person name="Park H.-J."/>
            <person name="Ramirez L."/>
            <person name="Alfaro M."/>
            <person name="Sun H."/>
            <person name="Tritt A."/>
            <person name="Yoshinaga Y."/>
            <person name="Zwiers L.-H."/>
            <person name="Turgeon B."/>
            <person name="Goodwin S."/>
            <person name="Spatafora J."/>
            <person name="Crous P."/>
            <person name="Grigoriev I."/>
        </authorList>
    </citation>
    <scope>NUCLEOTIDE SEQUENCE</scope>
    <source>
        <strain evidence="9">ATCC 74209</strain>
    </source>
</reference>
<protein>
    <submittedName>
        <fullName evidence="9">DUF1772-domain-containing protein</fullName>
    </submittedName>
</protein>
<evidence type="ECO:0000256" key="1">
    <source>
        <dbReference type="ARBA" id="ARBA00004141"/>
    </source>
</evidence>
<feature type="transmembrane region" description="Helical" evidence="8">
    <location>
        <begin position="16"/>
        <end position="40"/>
    </location>
</feature>
<comment type="similarity">
    <text evidence="7">Belongs to the anthrone oxygenase family.</text>
</comment>
<comment type="caution">
    <text evidence="9">The sequence shown here is derived from an EMBL/GenBank/DDBJ whole genome shotgun (WGS) entry which is preliminary data.</text>
</comment>
<evidence type="ECO:0000256" key="8">
    <source>
        <dbReference type="SAM" id="Phobius"/>
    </source>
</evidence>
<feature type="transmembrane region" description="Helical" evidence="8">
    <location>
        <begin position="91"/>
        <end position="112"/>
    </location>
</feature>
<organism evidence="9 10">
    <name type="scientific">Delitschia confertaspora ATCC 74209</name>
    <dbReference type="NCBI Taxonomy" id="1513339"/>
    <lineage>
        <taxon>Eukaryota</taxon>
        <taxon>Fungi</taxon>
        <taxon>Dikarya</taxon>
        <taxon>Ascomycota</taxon>
        <taxon>Pezizomycotina</taxon>
        <taxon>Dothideomycetes</taxon>
        <taxon>Pleosporomycetidae</taxon>
        <taxon>Pleosporales</taxon>
        <taxon>Delitschiaceae</taxon>
        <taxon>Delitschia</taxon>
    </lineage>
</organism>
<proteinExistence type="inferred from homology"/>
<dbReference type="EMBL" id="ML994394">
    <property type="protein sequence ID" value="KAF2196413.1"/>
    <property type="molecule type" value="Genomic_DNA"/>
</dbReference>
<evidence type="ECO:0000256" key="5">
    <source>
        <dbReference type="ARBA" id="ARBA00023033"/>
    </source>
</evidence>
<dbReference type="InterPro" id="IPR013901">
    <property type="entry name" value="Anthrone_oxy"/>
</dbReference>
<evidence type="ECO:0000313" key="10">
    <source>
        <dbReference type="Proteomes" id="UP000799536"/>
    </source>
</evidence>
<dbReference type="OrthoDB" id="5954308at2759"/>
<dbReference type="GO" id="GO:0004497">
    <property type="term" value="F:monooxygenase activity"/>
    <property type="evidence" value="ECO:0007669"/>
    <property type="project" value="UniProtKB-KW"/>
</dbReference>
<dbReference type="PANTHER" id="PTHR35042:SF3">
    <property type="entry name" value="ANTHRONE OXYGENASE-RELATED"/>
    <property type="match status" value="1"/>
</dbReference>